<proteinExistence type="predicted"/>
<dbReference type="EMBL" id="AUZX01014624">
    <property type="protein sequence ID" value="EQD31674.1"/>
    <property type="molecule type" value="Genomic_DNA"/>
</dbReference>
<sequence length="82" mass="8838">MKNVMARRLVIVLVSMGVLLGAVVAWNHIKAHFIAQFMAKNASMPQTVSTAVVRYSSWQPHLTSVGSLRAVHGVEVSPQVAG</sequence>
<name>T0ZSM1_9ZZZZ</name>
<organism evidence="1">
    <name type="scientific">mine drainage metagenome</name>
    <dbReference type="NCBI Taxonomy" id="410659"/>
    <lineage>
        <taxon>unclassified sequences</taxon>
        <taxon>metagenomes</taxon>
        <taxon>ecological metagenomes</taxon>
    </lineage>
</organism>
<evidence type="ECO:0000313" key="1">
    <source>
        <dbReference type="EMBL" id="EQD31674.1"/>
    </source>
</evidence>
<dbReference type="AlphaFoldDB" id="T0ZSM1"/>
<feature type="non-terminal residue" evidence="1">
    <location>
        <position position="82"/>
    </location>
</feature>
<reference evidence="1" key="2">
    <citation type="journal article" date="2014" name="ISME J.">
        <title>Microbial stratification in low pH oxic and suboxic macroscopic growths along an acid mine drainage.</title>
        <authorList>
            <person name="Mendez-Garcia C."/>
            <person name="Mesa V."/>
            <person name="Sprenger R.R."/>
            <person name="Richter M."/>
            <person name="Diez M.S."/>
            <person name="Solano J."/>
            <person name="Bargiela R."/>
            <person name="Golyshina O.V."/>
            <person name="Manteca A."/>
            <person name="Ramos J.L."/>
            <person name="Gallego J.R."/>
            <person name="Llorente I."/>
            <person name="Martins Dos Santos V.A."/>
            <person name="Jensen O.N."/>
            <person name="Pelaez A.I."/>
            <person name="Sanchez J."/>
            <person name="Ferrer M."/>
        </authorList>
    </citation>
    <scope>NUCLEOTIDE SEQUENCE</scope>
</reference>
<accession>T0ZSM1</accession>
<comment type="caution">
    <text evidence="1">The sequence shown here is derived from an EMBL/GenBank/DDBJ whole genome shotgun (WGS) entry which is preliminary data.</text>
</comment>
<protein>
    <submittedName>
        <fullName evidence="1">Efflux transporter, RND family, MFP subunit</fullName>
    </submittedName>
</protein>
<reference evidence="1" key="1">
    <citation type="submission" date="2013-08" db="EMBL/GenBank/DDBJ databases">
        <authorList>
            <person name="Mendez C."/>
            <person name="Richter M."/>
            <person name="Ferrer M."/>
            <person name="Sanchez J."/>
        </authorList>
    </citation>
    <scope>NUCLEOTIDE SEQUENCE</scope>
</reference>
<gene>
    <name evidence="1" type="ORF">B1A_19819</name>
</gene>